<evidence type="ECO:0000313" key="3">
    <source>
        <dbReference type="EMBL" id="KAF7440394.1"/>
    </source>
</evidence>
<evidence type="ECO:0000256" key="1">
    <source>
        <dbReference type="SAM" id="MobiDB-lite"/>
    </source>
</evidence>
<dbReference type="GeneID" id="59370580"/>
<evidence type="ECO:0000313" key="4">
    <source>
        <dbReference type="Proteomes" id="UP000623687"/>
    </source>
</evidence>
<feature type="transmembrane region" description="Helical" evidence="2">
    <location>
        <begin position="44"/>
        <end position="66"/>
    </location>
</feature>
<keyword evidence="2" id="KW-0812">Transmembrane</keyword>
<feature type="transmembrane region" description="Helical" evidence="2">
    <location>
        <begin position="110"/>
        <end position="127"/>
    </location>
</feature>
<sequence>MPLSLFLVDGPFSFFNPYPSTFLVKAGPKIMEAFSPLFVKLRTLLFSCIIGLSFLWILLLSLDIFLQWEVSGTTDRSFLVVFLLINVITIIMLPIMMLREFRPWLDAARFLLLSLCHIGFAVMFSYWNPRIQCPDRTPDQEGVCKLLNLYLLVASWIIPVLLIVYMSGLAYVVSRRRARAKLEEDIETPSVTTEVDRTSTQLTLKYPLPAVHRDSVQRSSISSDVESGSAEKSRFSTSTRRSTRLSKRLPDFYFS</sequence>
<keyword evidence="2" id="KW-0472">Membrane</keyword>
<gene>
    <name evidence="3" type="ORF">PC9H_000739</name>
</gene>
<feature type="region of interest" description="Disordered" evidence="1">
    <location>
        <begin position="215"/>
        <end position="243"/>
    </location>
</feature>
<comment type="caution">
    <text evidence="3">The sequence shown here is derived from an EMBL/GenBank/DDBJ whole genome shotgun (WGS) entry which is preliminary data.</text>
</comment>
<dbReference type="RefSeq" id="XP_036636238.1">
    <property type="nucleotide sequence ID" value="XM_036770393.1"/>
</dbReference>
<protein>
    <submittedName>
        <fullName evidence="3">Uncharacterized protein</fullName>
    </submittedName>
</protein>
<feature type="transmembrane region" description="Helical" evidence="2">
    <location>
        <begin position="78"/>
        <end position="98"/>
    </location>
</feature>
<dbReference type="AlphaFoldDB" id="A0A8H7A433"/>
<dbReference type="EMBL" id="JACETU010000001">
    <property type="protein sequence ID" value="KAF7440394.1"/>
    <property type="molecule type" value="Genomic_DNA"/>
</dbReference>
<feature type="compositionally biased region" description="Polar residues" evidence="1">
    <location>
        <begin position="217"/>
        <end position="226"/>
    </location>
</feature>
<feature type="transmembrane region" description="Helical" evidence="2">
    <location>
        <begin position="147"/>
        <end position="173"/>
    </location>
</feature>
<name>A0A8H7A433_PLEOS</name>
<accession>A0A8H7A433</accession>
<dbReference type="Gene3D" id="1.20.1070.10">
    <property type="entry name" value="Rhodopsin 7-helix transmembrane proteins"/>
    <property type="match status" value="1"/>
</dbReference>
<dbReference type="VEuPathDB" id="FungiDB:PC9H_000739"/>
<keyword evidence="2" id="KW-1133">Transmembrane helix</keyword>
<evidence type="ECO:0000256" key="2">
    <source>
        <dbReference type="SAM" id="Phobius"/>
    </source>
</evidence>
<organism evidence="3 4">
    <name type="scientific">Pleurotus ostreatus</name>
    <name type="common">Oyster mushroom</name>
    <name type="synonym">White-rot fungus</name>
    <dbReference type="NCBI Taxonomy" id="5322"/>
    <lineage>
        <taxon>Eukaryota</taxon>
        <taxon>Fungi</taxon>
        <taxon>Dikarya</taxon>
        <taxon>Basidiomycota</taxon>
        <taxon>Agaricomycotina</taxon>
        <taxon>Agaricomycetes</taxon>
        <taxon>Agaricomycetidae</taxon>
        <taxon>Agaricales</taxon>
        <taxon>Pleurotineae</taxon>
        <taxon>Pleurotaceae</taxon>
        <taxon>Pleurotus</taxon>
    </lineage>
</organism>
<dbReference type="OrthoDB" id="3065653at2759"/>
<keyword evidence="4" id="KW-1185">Reference proteome</keyword>
<dbReference type="Proteomes" id="UP000623687">
    <property type="component" value="Unassembled WGS sequence"/>
</dbReference>
<reference evidence="3" key="1">
    <citation type="submission" date="2019-07" db="EMBL/GenBank/DDBJ databases">
        <authorList>
            <person name="Palmer J.M."/>
        </authorList>
    </citation>
    <scope>NUCLEOTIDE SEQUENCE</scope>
    <source>
        <strain evidence="3">PC9</strain>
    </source>
</reference>
<proteinExistence type="predicted"/>